<evidence type="ECO:0000256" key="1">
    <source>
        <dbReference type="ARBA" id="ARBA00004651"/>
    </source>
</evidence>
<keyword evidence="11" id="KW-0868">Chloride</keyword>
<evidence type="ECO:0000256" key="4">
    <source>
        <dbReference type="ARBA" id="ARBA00022475"/>
    </source>
</evidence>
<feature type="transmembrane region" description="Helical" evidence="14">
    <location>
        <begin position="186"/>
        <end position="208"/>
    </location>
</feature>
<evidence type="ECO:0000256" key="13">
    <source>
        <dbReference type="SAM" id="MobiDB-lite"/>
    </source>
</evidence>
<evidence type="ECO:0000313" key="15">
    <source>
        <dbReference type="EMBL" id="CAJ1934542.1"/>
    </source>
</evidence>
<keyword evidence="8 14" id="KW-0472">Membrane</keyword>
<dbReference type="GO" id="GO:0005886">
    <property type="term" value="C:plasma membrane"/>
    <property type="evidence" value="ECO:0007669"/>
    <property type="project" value="UniProtKB-SubCell"/>
</dbReference>
<evidence type="ECO:0000313" key="16">
    <source>
        <dbReference type="Proteomes" id="UP001295423"/>
    </source>
</evidence>
<evidence type="ECO:0000256" key="6">
    <source>
        <dbReference type="ARBA" id="ARBA00022989"/>
    </source>
</evidence>
<reference evidence="15" key="1">
    <citation type="submission" date="2023-08" db="EMBL/GenBank/DDBJ databases">
        <authorList>
            <person name="Audoor S."/>
            <person name="Bilcke G."/>
        </authorList>
    </citation>
    <scope>NUCLEOTIDE SEQUENCE</scope>
</reference>
<comment type="caution">
    <text evidence="15">The sequence shown here is derived from an EMBL/GenBank/DDBJ whole genome shotgun (WGS) entry which is preliminary data.</text>
</comment>
<keyword evidence="9" id="KW-0869">Chloride channel</keyword>
<dbReference type="InterPro" id="IPR006990">
    <property type="entry name" value="Tweety"/>
</dbReference>
<gene>
    <name evidence="15" type="ORF">CYCCA115_LOCUS3882</name>
</gene>
<feature type="compositionally biased region" description="Low complexity" evidence="13">
    <location>
        <begin position="106"/>
        <end position="116"/>
    </location>
</feature>
<organism evidence="15 16">
    <name type="scientific">Cylindrotheca closterium</name>
    <dbReference type="NCBI Taxonomy" id="2856"/>
    <lineage>
        <taxon>Eukaryota</taxon>
        <taxon>Sar</taxon>
        <taxon>Stramenopiles</taxon>
        <taxon>Ochrophyta</taxon>
        <taxon>Bacillariophyta</taxon>
        <taxon>Bacillariophyceae</taxon>
        <taxon>Bacillariophycidae</taxon>
        <taxon>Bacillariales</taxon>
        <taxon>Bacillariaceae</taxon>
        <taxon>Cylindrotheca</taxon>
    </lineage>
</organism>
<evidence type="ECO:0000256" key="8">
    <source>
        <dbReference type="ARBA" id="ARBA00023136"/>
    </source>
</evidence>
<evidence type="ECO:0000256" key="2">
    <source>
        <dbReference type="ARBA" id="ARBA00009849"/>
    </source>
</evidence>
<evidence type="ECO:0000256" key="10">
    <source>
        <dbReference type="ARBA" id="ARBA00023180"/>
    </source>
</evidence>
<dbReference type="EMBL" id="CAKOGP040000335">
    <property type="protein sequence ID" value="CAJ1934542.1"/>
    <property type="molecule type" value="Genomic_DNA"/>
</dbReference>
<evidence type="ECO:0000256" key="5">
    <source>
        <dbReference type="ARBA" id="ARBA00022692"/>
    </source>
</evidence>
<proteinExistence type="inferred from homology"/>
<keyword evidence="5 14" id="KW-0812">Transmembrane</keyword>
<keyword evidence="7" id="KW-0406">Ion transport</keyword>
<evidence type="ECO:0000256" key="9">
    <source>
        <dbReference type="ARBA" id="ARBA00023173"/>
    </source>
</evidence>
<feature type="region of interest" description="Disordered" evidence="13">
    <location>
        <begin position="733"/>
        <end position="786"/>
    </location>
</feature>
<comment type="similarity">
    <text evidence="2">Belongs to the tweety family.</text>
</comment>
<protein>
    <submittedName>
        <fullName evidence="15">Uncharacterized protein</fullName>
    </submittedName>
</protein>
<evidence type="ECO:0000256" key="14">
    <source>
        <dbReference type="SAM" id="Phobius"/>
    </source>
</evidence>
<evidence type="ECO:0000256" key="7">
    <source>
        <dbReference type="ARBA" id="ARBA00023065"/>
    </source>
</evidence>
<evidence type="ECO:0000256" key="12">
    <source>
        <dbReference type="ARBA" id="ARBA00023303"/>
    </source>
</evidence>
<dbReference type="GO" id="GO:0005254">
    <property type="term" value="F:chloride channel activity"/>
    <property type="evidence" value="ECO:0007669"/>
    <property type="project" value="UniProtKB-KW"/>
</dbReference>
<evidence type="ECO:0000256" key="11">
    <source>
        <dbReference type="ARBA" id="ARBA00023214"/>
    </source>
</evidence>
<keyword evidence="16" id="KW-1185">Reference proteome</keyword>
<feature type="region of interest" description="Disordered" evidence="13">
    <location>
        <begin position="607"/>
        <end position="666"/>
    </location>
</feature>
<sequence length="804" mass="89133">MSAIDEFEAFNYEAPGVLIFLGGILRGPRSGFATSFADAFSDDLDTQRSYARGILSVAYFFLVLLVVWSFVLIVLKIKGDEVGCASGSAFHLVQIDNGEDELQETDSSSGDDSNGNKYEPTDEQSRSGGGEGGYEVALSDAGSDLYAESEMLEDQSSWATEPERTRTNYSHFSRMKETPLERKTRMCFLLCSIISLCTVPFILVFSFGPMKEATEAAKQAVLEAEDLIDSVSRSFGSVEEARLSSQAILDTMPPSLVDICPNIRASEMEVELGIDLGILLGIVYEDYRVTANLVDARLNFFFNAIGQLGNGSSVFNVHVTETESMMWMVPGLLFSISVLSAAAMFGSLLAWKKKSGHRLQMTMSYLVFPSLIIVALACWVVVALTSIGTMLTSDICAPDSPVRTPESTVYELLSTRNRDQNDTVYQFVDFYASGCSGSVDPKEYITHLERLVQEDIDGIWRQISIIDSIGRAKLIRDCGGDALVDFVTGSRNVAKLLTSMRRSLRSASGHLECDTLYPIYSQTVHEDLCTNTALASSYGFILFLILAITTSVAITLRASWLQSIGEEEKVFEDEDDIAENMVVDEHEEYLSYISQYKHEWQDYDGIDNSAASPREHRDRYYSTHEPSPRYASDHDDEYYEDETGREAEGFRTDAEGYQGSDECSEFSTPIDENAIEQVVCPAEMAAPVTMSPYDDVYYNPIDANSYGESEVLDVPQPMPPPLANFEYKQSRAQKIRNHASAPSSAHAMDHRGRREPEGQYAQKGDSLQTEIEVTSPGEEEITLHSRAVSDISSVTMDFLKESDP</sequence>
<dbReference type="GO" id="GO:0034707">
    <property type="term" value="C:chloride channel complex"/>
    <property type="evidence" value="ECO:0007669"/>
    <property type="project" value="UniProtKB-KW"/>
</dbReference>
<feature type="compositionally biased region" description="Basic and acidic residues" evidence="13">
    <location>
        <begin position="747"/>
        <end position="757"/>
    </location>
</feature>
<comment type="subcellular location">
    <subcellularLocation>
        <location evidence="1">Cell membrane</location>
        <topology evidence="1">Multi-pass membrane protein</topology>
    </subcellularLocation>
</comment>
<dbReference type="Proteomes" id="UP001295423">
    <property type="component" value="Unassembled WGS sequence"/>
</dbReference>
<evidence type="ECO:0000256" key="3">
    <source>
        <dbReference type="ARBA" id="ARBA00022448"/>
    </source>
</evidence>
<feature type="compositionally biased region" description="Basic and acidic residues" evidence="13">
    <location>
        <begin position="642"/>
        <end position="654"/>
    </location>
</feature>
<keyword evidence="12" id="KW-0407">Ion channel</keyword>
<name>A0AAD2CJ44_9STRA</name>
<feature type="transmembrane region" description="Helical" evidence="14">
    <location>
        <begin position="363"/>
        <end position="391"/>
    </location>
</feature>
<feature type="transmembrane region" description="Helical" evidence="14">
    <location>
        <begin position="54"/>
        <end position="75"/>
    </location>
</feature>
<feature type="transmembrane region" description="Helical" evidence="14">
    <location>
        <begin position="327"/>
        <end position="351"/>
    </location>
</feature>
<feature type="region of interest" description="Disordered" evidence="13">
    <location>
        <begin position="101"/>
        <end position="133"/>
    </location>
</feature>
<dbReference type="AlphaFoldDB" id="A0AAD2CJ44"/>
<keyword evidence="10" id="KW-0325">Glycoprotein</keyword>
<keyword evidence="6 14" id="KW-1133">Transmembrane helix</keyword>
<dbReference type="PANTHER" id="PTHR12424">
    <property type="entry name" value="TWEETY-RELATED"/>
    <property type="match status" value="1"/>
</dbReference>
<accession>A0AAD2CJ44</accession>
<keyword evidence="4" id="KW-1003">Cell membrane</keyword>
<feature type="compositionally biased region" description="Basic and acidic residues" evidence="13">
    <location>
        <begin position="613"/>
        <end position="622"/>
    </location>
</feature>
<keyword evidence="3" id="KW-0813">Transport</keyword>